<comment type="caution">
    <text evidence="1">The sequence shown here is derived from an EMBL/GenBank/DDBJ whole genome shotgun (WGS) entry which is preliminary data.</text>
</comment>
<organism evidence="1 2">
    <name type="scientific">Araneus ventricosus</name>
    <name type="common">Orbweaver spider</name>
    <name type="synonym">Epeira ventricosa</name>
    <dbReference type="NCBI Taxonomy" id="182803"/>
    <lineage>
        <taxon>Eukaryota</taxon>
        <taxon>Metazoa</taxon>
        <taxon>Ecdysozoa</taxon>
        <taxon>Arthropoda</taxon>
        <taxon>Chelicerata</taxon>
        <taxon>Arachnida</taxon>
        <taxon>Araneae</taxon>
        <taxon>Araneomorphae</taxon>
        <taxon>Entelegynae</taxon>
        <taxon>Araneoidea</taxon>
        <taxon>Araneidae</taxon>
        <taxon>Araneus</taxon>
    </lineage>
</organism>
<dbReference type="PANTHER" id="PTHR47018:SF4">
    <property type="match status" value="1"/>
</dbReference>
<keyword evidence="2" id="KW-1185">Reference proteome</keyword>
<accession>A0A4Y2VB35</accession>
<dbReference type="OrthoDB" id="8922776at2759"/>
<name>A0A4Y2VB35_ARAVE</name>
<dbReference type="AlphaFoldDB" id="A0A4Y2VB35"/>
<gene>
    <name evidence="1" type="ORF">AVEN_24726_1</name>
</gene>
<proteinExistence type="predicted"/>
<dbReference type="Proteomes" id="UP000499080">
    <property type="component" value="Unassembled WGS sequence"/>
</dbReference>
<dbReference type="PANTHER" id="PTHR47018">
    <property type="entry name" value="CXC DOMAIN-CONTAINING PROTEIN-RELATED"/>
    <property type="match status" value="1"/>
</dbReference>
<reference evidence="1 2" key="1">
    <citation type="journal article" date="2019" name="Sci. Rep.">
        <title>Orb-weaving spider Araneus ventricosus genome elucidates the spidroin gene catalogue.</title>
        <authorList>
            <person name="Kono N."/>
            <person name="Nakamura H."/>
            <person name="Ohtoshi R."/>
            <person name="Moran D.A.P."/>
            <person name="Shinohara A."/>
            <person name="Yoshida Y."/>
            <person name="Fujiwara M."/>
            <person name="Mori M."/>
            <person name="Tomita M."/>
            <person name="Arakawa K."/>
        </authorList>
    </citation>
    <scope>NUCLEOTIDE SEQUENCE [LARGE SCALE GENOMIC DNA]</scope>
</reference>
<evidence type="ECO:0000313" key="2">
    <source>
        <dbReference type="Proteomes" id="UP000499080"/>
    </source>
</evidence>
<evidence type="ECO:0000313" key="1">
    <source>
        <dbReference type="EMBL" id="GBO21788.1"/>
    </source>
</evidence>
<dbReference type="EMBL" id="BGPR01044931">
    <property type="protein sequence ID" value="GBO21788.1"/>
    <property type="molecule type" value="Genomic_DNA"/>
</dbReference>
<sequence length="247" mass="28140">MSASAAQVCCVHLIEGLNDNLVSLSTKSFEKIRQCMQEWLFLDGKEKEIADYLSISNGFGDDGSLEKCIDNNYAYHRKCCTRFTDKTKIQRAKKRMEDINPVGVNTTVIRPNDQKQYRAIVKVSSLLSVSFALEKSLFLKGILQKEKLTLCQTFTASKVLLDSVIKKGDEKLLCKIQGIDCIAKEVKYHKSCYRTYTKEKSECTQPKLPCSASYSMFCDIVDKKIVKNSEIFSMEKLSEILMQIYII</sequence>
<protein>
    <submittedName>
        <fullName evidence="1">Uncharacterized protein</fullName>
    </submittedName>
</protein>